<dbReference type="PANTHER" id="PTHR33545:SF4">
    <property type="entry name" value="UPF0750 MEMBRANE PROTEIN YXKD"/>
    <property type="match status" value="1"/>
</dbReference>
<dbReference type="Pfam" id="PF02588">
    <property type="entry name" value="YitT_membrane"/>
    <property type="match status" value="1"/>
</dbReference>
<dbReference type="GO" id="GO:0005886">
    <property type="term" value="C:plasma membrane"/>
    <property type="evidence" value="ECO:0007669"/>
    <property type="project" value="UniProtKB-SubCell"/>
</dbReference>
<gene>
    <name evidence="8" type="ORF">CHR53_23745</name>
</gene>
<organism evidence="8 9">
    <name type="scientific">Neobacillus mesonae</name>
    <dbReference type="NCBI Taxonomy" id="1193713"/>
    <lineage>
        <taxon>Bacteria</taxon>
        <taxon>Bacillati</taxon>
        <taxon>Bacillota</taxon>
        <taxon>Bacilli</taxon>
        <taxon>Bacillales</taxon>
        <taxon>Bacillaceae</taxon>
        <taxon>Neobacillus</taxon>
    </lineage>
</organism>
<keyword evidence="4 6" id="KW-1133">Transmembrane helix</keyword>
<evidence type="ECO:0000256" key="4">
    <source>
        <dbReference type="ARBA" id="ARBA00022989"/>
    </source>
</evidence>
<feature type="transmembrane region" description="Helical" evidence="6">
    <location>
        <begin position="143"/>
        <end position="165"/>
    </location>
</feature>
<dbReference type="STRING" id="1193713.GCA_001636315_01644"/>
<reference evidence="8 9" key="1">
    <citation type="submission" date="2017-07" db="EMBL/GenBank/DDBJ databases">
        <title>The complete genome sequence of Bacillus mesonae strain H20-5, an efficient strain improving plant abiotic stress resistance.</title>
        <authorList>
            <person name="Kim S.Y."/>
            <person name="Song H."/>
            <person name="Sang M.K."/>
            <person name="Weon H.-Y."/>
            <person name="Song J."/>
        </authorList>
    </citation>
    <scope>NUCLEOTIDE SEQUENCE [LARGE SCALE GENOMIC DNA]</scope>
    <source>
        <strain evidence="8 9">H20-5</strain>
    </source>
</reference>
<keyword evidence="5 6" id="KW-0472">Membrane</keyword>
<feature type="transmembrane region" description="Helical" evidence="6">
    <location>
        <begin position="105"/>
        <end position="123"/>
    </location>
</feature>
<name>A0A3Q9QZH7_9BACI</name>
<dbReference type="InterPro" id="IPR051461">
    <property type="entry name" value="UPF0750_membrane"/>
</dbReference>
<evidence type="ECO:0000259" key="7">
    <source>
        <dbReference type="Pfam" id="PF10035"/>
    </source>
</evidence>
<feature type="domain" description="DUF2179" evidence="7">
    <location>
        <begin position="218"/>
        <end position="272"/>
    </location>
</feature>
<dbReference type="InterPro" id="IPR003740">
    <property type="entry name" value="YitT"/>
</dbReference>
<dbReference type="InterPro" id="IPR015867">
    <property type="entry name" value="N-reg_PII/ATP_PRibTrfase_C"/>
</dbReference>
<dbReference type="AlphaFoldDB" id="A0A3Q9QZH7"/>
<dbReference type="PANTHER" id="PTHR33545">
    <property type="entry name" value="UPF0750 MEMBRANE PROTEIN YITT-RELATED"/>
    <property type="match status" value="1"/>
</dbReference>
<comment type="subcellular location">
    <subcellularLocation>
        <location evidence="1">Cell membrane</location>
        <topology evidence="1">Multi-pass membrane protein</topology>
    </subcellularLocation>
</comment>
<keyword evidence="9" id="KW-1185">Reference proteome</keyword>
<dbReference type="EMBL" id="CP022572">
    <property type="protein sequence ID" value="AZU64026.1"/>
    <property type="molecule type" value="Genomic_DNA"/>
</dbReference>
<dbReference type="RefSeq" id="WP_066387671.1">
    <property type="nucleotide sequence ID" value="NZ_CP022572.1"/>
</dbReference>
<feature type="transmembrane region" description="Helical" evidence="6">
    <location>
        <begin position="9"/>
        <end position="28"/>
    </location>
</feature>
<evidence type="ECO:0000256" key="3">
    <source>
        <dbReference type="ARBA" id="ARBA00022692"/>
    </source>
</evidence>
<feature type="transmembrane region" description="Helical" evidence="6">
    <location>
        <begin position="75"/>
        <end position="93"/>
    </location>
</feature>
<dbReference type="Gene3D" id="3.30.70.120">
    <property type="match status" value="1"/>
</dbReference>
<evidence type="ECO:0000256" key="1">
    <source>
        <dbReference type="ARBA" id="ARBA00004651"/>
    </source>
</evidence>
<dbReference type="OrthoDB" id="1758221at2"/>
<evidence type="ECO:0000256" key="6">
    <source>
        <dbReference type="SAM" id="Phobius"/>
    </source>
</evidence>
<dbReference type="KEGG" id="nmk:CHR53_23745"/>
<sequence length="281" mass="30690">MMKRILKDLLLIFVGAFVFALGVNYFTIPNMLSEGGILGITIVAHYLFDWSPGVVNFVLNAVLIVVGYKFFEKRAFVYTLISIAACSLFMFLTEDVGKQLTGDTLLASVFAGFLVGVGLGLIFRSGGTSGGTTILAQLANQYFGWSIAKAMLLLDVAVVVASVFIIGLEKAMYTLLVVYIGAKAIDFIVEGLDERVAVLIISNEPERVLNAITKKMSRGLTVLDGHGGYTGQDKQVLYLVINKQEIVQLKHIIREIDEFAYVTVHNVHEMMGKGYKAKGSS</sequence>
<dbReference type="PIRSF" id="PIRSF006483">
    <property type="entry name" value="Membrane_protein_YitT"/>
    <property type="match status" value="1"/>
</dbReference>
<evidence type="ECO:0000313" key="8">
    <source>
        <dbReference type="EMBL" id="AZU64026.1"/>
    </source>
</evidence>
<dbReference type="Proteomes" id="UP000282892">
    <property type="component" value="Chromosome"/>
</dbReference>
<evidence type="ECO:0000256" key="5">
    <source>
        <dbReference type="ARBA" id="ARBA00023136"/>
    </source>
</evidence>
<dbReference type="InterPro" id="IPR019264">
    <property type="entry name" value="DUF2179"/>
</dbReference>
<keyword evidence="3 6" id="KW-0812">Transmembrane</keyword>
<keyword evidence="2" id="KW-1003">Cell membrane</keyword>
<feature type="transmembrane region" description="Helical" evidence="6">
    <location>
        <begin position="48"/>
        <end position="68"/>
    </location>
</feature>
<protein>
    <submittedName>
        <fullName evidence="8">YitT family protein</fullName>
    </submittedName>
</protein>
<proteinExistence type="predicted"/>
<dbReference type="Pfam" id="PF10035">
    <property type="entry name" value="DUF2179"/>
    <property type="match status" value="1"/>
</dbReference>
<accession>A0A3Q9QZH7</accession>
<evidence type="ECO:0000256" key="2">
    <source>
        <dbReference type="ARBA" id="ARBA00022475"/>
    </source>
</evidence>
<dbReference type="CDD" id="cd16380">
    <property type="entry name" value="YitT_C"/>
    <property type="match status" value="1"/>
</dbReference>
<evidence type="ECO:0000313" key="9">
    <source>
        <dbReference type="Proteomes" id="UP000282892"/>
    </source>
</evidence>